<dbReference type="Gene3D" id="1.20.1250.20">
    <property type="entry name" value="MFS general substrate transporter like domains"/>
    <property type="match status" value="2"/>
</dbReference>
<dbReference type="PROSITE" id="PS50850">
    <property type="entry name" value="MFS"/>
    <property type="match status" value="1"/>
</dbReference>
<evidence type="ECO:0000256" key="5">
    <source>
        <dbReference type="ARBA" id="ARBA00023136"/>
    </source>
</evidence>
<feature type="transmembrane region" description="Helical" evidence="7">
    <location>
        <begin position="101"/>
        <end position="124"/>
    </location>
</feature>
<dbReference type="Pfam" id="PF07690">
    <property type="entry name" value="MFS_1"/>
    <property type="match status" value="1"/>
</dbReference>
<reference evidence="10" key="1">
    <citation type="journal article" date="2017" name="Genome Biol.">
        <title>Comparative genomics reveals high biological diversity and specific adaptations in the industrially and medically important fungal genus Aspergillus.</title>
        <authorList>
            <person name="de Vries R.P."/>
            <person name="Riley R."/>
            <person name="Wiebenga A."/>
            <person name="Aguilar-Osorio G."/>
            <person name="Amillis S."/>
            <person name="Uchima C.A."/>
            <person name="Anderluh G."/>
            <person name="Asadollahi M."/>
            <person name="Askin M."/>
            <person name="Barry K."/>
            <person name="Battaglia E."/>
            <person name="Bayram O."/>
            <person name="Benocci T."/>
            <person name="Braus-Stromeyer S.A."/>
            <person name="Caldana C."/>
            <person name="Canovas D."/>
            <person name="Cerqueira G.C."/>
            <person name="Chen F."/>
            <person name="Chen W."/>
            <person name="Choi C."/>
            <person name="Clum A."/>
            <person name="Dos Santos R.A."/>
            <person name="Damasio A.R."/>
            <person name="Diallinas G."/>
            <person name="Emri T."/>
            <person name="Fekete E."/>
            <person name="Flipphi M."/>
            <person name="Freyberg S."/>
            <person name="Gallo A."/>
            <person name="Gournas C."/>
            <person name="Habgood R."/>
            <person name="Hainaut M."/>
            <person name="Harispe M.L."/>
            <person name="Henrissat B."/>
            <person name="Hilden K.S."/>
            <person name="Hope R."/>
            <person name="Hossain A."/>
            <person name="Karabika E."/>
            <person name="Karaffa L."/>
            <person name="Karanyi Z."/>
            <person name="Krasevec N."/>
            <person name="Kuo A."/>
            <person name="Kusch H."/>
            <person name="LaButti K."/>
            <person name="Lagendijk E.L."/>
            <person name="Lapidus A."/>
            <person name="Levasseur A."/>
            <person name="Lindquist E."/>
            <person name="Lipzen A."/>
            <person name="Logrieco A.F."/>
            <person name="MacCabe A."/>
            <person name="Maekelae M.R."/>
            <person name="Malavazi I."/>
            <person name="Melin P."/>
            <person name="Meyer V."/>
            <person name="Mielnichuk N."/>
            <person name="Miskei M."/>
            <person name="Molnar A.P."/>
            <person name="Mule G."/>
            <person name="Ngan C.Y."/>
            <person name="Orejas M."/>
            <person name="Orosz E."/>
            <person name="Ouedraogo J.P."/>
            <person name="Overkamp K.M."/>
            <person name="Park H.-S."/>
            <person name="Perrone G."/>
            <person name="Piumi F."/>
            <person name="Punt P.J."/>
            <person name="Ram A.F."/>
            <person name="Ramon A."/>
            <person name="Rauscher S."/>
            <person name="Record E."/>
            <person name="Riano-Pachon D.M."/>
            <person name="Robert V."/>
            <person name="Roehrig J."/>
            <person name="Ruller R."/>
            <person name="Salamov A."/>
            <person name="Salih N.S."/>
            <person name="Samson R.A."/>
            <person name="Sandor E."/>
            <person name="Sanguinetti M."/>
            <person name="Schuetze T."/>
            <person name="Sepcic K."/>
            <person name="Shelest E."/>
            <person name="Sherlock G."/>
            <person name="Sophianopoulou V."/>
            <person name="Squina F.M."/>
            <person name="Sun H."/>
            <person name="Susca A."/>
            <person name="Todd R.B."/>
            <person name="Tsang A."/>
            <person name="Unkles S.E."/>
            <person name="van de Wiele N."/>
            <person name="van Rossen-Uffink D."/>
            <person name="Oliveira J.V."/>
            <person name="Vesth T.C."/>
            <person name="Visser J."/>
            <person name="Yu J.-H."/>
            <person name="Zhou M."/>
            <person name="Andersen M.R."/>
            <person name="Archer D.B."/>
            <person name="Baker S.E."/>
            <person name="Benoit I."/>
            <person name="Brakhage A.A."/>
            <person name="Braus G.H."/>
            <person name="Fischer R."/>
            <person name="Frisvad J.C."/>
            <person name="Goldman G.H."/>
            <person name="Houbraken J."/>
            <person name="Oakley B."/>
            <person name="Pocsi I."/>
            <person name="Scazzocchio C."/>
            <person name="Seiboth B."/>
            <person name="vanKuyk P.A."/>
            <person name="Wortman J."/>
            <person name="Dyer P.S."/>
            <person name="Grigoriev I.V."/>
        </authorList>
    </citation>
    <scope>NUCLEOTIDE SEQUENCE [LARGE SCALE GENOMIC DNA]</scope>
    <source>
        <strain evidence="10">CBS 593.65</strain>
    </source>
</reference>
<feature type="transmembrane region" description="Helical" evidence="7">
    <location>
        <begin position="356"/>
        <end position="374"/>
    </location>
</feature>
<name>A0A1L9T896_9EURO</name>
<evidence type="ECO:0000313" key="9">
    <source>
        <dbReference type="EMBL" id="OJJ55668.1"/>
    </source>
</evidence>
<dbReference type="GO" id="GO:0016020">
    <property type="term" value="C:membrane"/>
    <property type="evidence" value="ECO:0007669"/>
    <property type="project" value="UniProtKB-SubCell"/>
</dbReference>
<dbReference type="InterPro" id="IPR011701">
    <property type="entry name" value="MFS"/>
</dbReference>
<dbReference type="SUPFAM" id="SSF103473">
    <property type="entry name" value="MFS general substrate transporter"/>
    <property type="match status" value="1"/>
</dbReference>
<dbReference type="PANTHER" id="PTHR43791:SF73">
    <property type="entry name" value="TRANSPORTER, PUTATIVE-RELATED"/>
    <property type="match status" value="1"/>
</dbReference>
<keyword evidence="4 7" id="KW-1133">Transmembrane helix</keyword>
<sequence length="539" mass="59477">MTTKEPPSSDQIESADVIAPVVEAPTKTTPTGEKAAQFLATVGGDRTFTPEEEKRVLRRIDLRVLPLLLGAYFFQQLDKSSLSYVSIFGLVEDANLVGQQYSWLGSILYIAQLVMQPLAALVLVKLPTGKVIGSAIFLWGSSLAVMAACTDFPSLLGLRFCLGAFESMIAPSCIAVTQMWWRRGEQTWRAALWNAMNGVTAIVGSLFTYGLGHIQSDKLYSYQTIFLLCGLLTVLYSIIVLIFMPDSPMEAKFLGEREKVIAVERLRANQMGIISREWRWDHVWETLLDVKTWIWFLLIIAISIPSGGISTFGSLIITSFGYTNFDAILFNLPFGAVQVVIILGGGWLASKLRTKGLVIAGIAMIAAVGTILLITVSREQKGVLLFGYYLVSCLAGITPLVYAWEAQNTAGDTKRKCTSAVVLIGMCTGNVIGPQLYSLDQAPEYRKGLISNLIMFVLVAIIAIIADLYLYWLNKRHAKKREALGKTAQVVDESMVGKHKIQASKTAEVEDARKGESREVDQGFLDMTDLKNEDFIYVY</sequence>
<feature type="transmembrane region" description="Helical" evidence="7">
    <location>
        <begin position="386"/>
        <end position="405"/>
    </location>
</feature>
<dbReference type="InterPro" id="IPR020846">
    <property type="entry name" value="MFS_dom"/>
</dbReference>
<dbReference type="EMBL" id="KV878592">
    <property type="protein sequence ID" value="OJJ55668.1"/>
    <property type="molecule type" value="Genomic_DNA"/>
</dbReference>
<evidence type="ECO:0000259" key="8">
    <source>
        <dbReference type="PROSITE" id="PS50850"/>
    </source>
</evidence>
<evidence type="ECO:0000256" key="4">
    <source>
        <dbReference type="ARBA" id="ARBA00022989"/>
    </source>
</evidence>
<dbReference type="VEuPathDB" id="FungiDB:ASPSYDRAFT_157955"/>
<dbReference type="STRING" id="1036612.A0A1L9T896"/>
<evidence type="ECO:0000256" key="6">
    <source>
        <dbReference type="ARBA" id="ARBA00037968"/>
    </source>
</evidence>
<comment type="similarity">
    <text evidence="6">Belongs to the major facilitator superfamily. Allantoate permease family.</text>
</comment>
<feature type="transmembrane region" description="Helical" evidence="7">
    <location>
        <begin position="417"/>
        <end position="437"/>
    </location>
</feature>
<feature type="transmembrane region" description="Helical" evidence="7">
    <location>
        <begin position="193"/>
        <end position="212"/>
    </location>
</feature>
<keyword evidence="3 7" id="KW-0812">Transmembrane</keyword>
<comment type="subcellular location">
    <subcellularLocation>
        <location evidence="1">Membrane</location>
        <topology evidence="1">Multi-pass membrane protein</topology>
    </subcellularLocation>
</comment>
<dbReference type="RefSeq" id="XP_040699474.1">
    <property type="nucleotide sequence ID" value="XM_040842687.1"/>
</dbReference>
<dbReference type="Proteomes" id="UP000184356">
    <property type="component" value="Unassembled WGS sequence"/>
</dbReference>
<feature type="transmembrane region" description="Helical" evidence="7">
    <location>
        <begin position="328"/>
        <end position="349"/>
    </location>
</feature>
<evidence type="ECO:0000313" key="10">
    <source>
        <dbReference type="Proteomes" id="UP000184356"/>
    </source>
</evidence>
<feature type="transmembrane region" description="Helical" evidence="7">
    <location>
        <begin position="224"/>
        <end position="244"/>
    </location>
</feature>
<evidence type="ECO:0000256" key="2">
    <source>
        <dbReference type="ARBA" id="ARBA00022448"/>
    </source>
</evidence>
<organism evidence="9 10">
    <name type="scientific">Aspergillus sydowii CBS 593.65</name>
    <dbReference type="NCBI Taxonomy" id="1036612"/>
    <lineage>
        <taxon>Eukaryota</taxon>
        <taxon>Fungi</taxon>
        <taxon>Dikarya</taxon>
        <taxon>Ascomycota</taxon>
        <taxon>Pezizomycotina</taxon>
        <taxon>Eurotiomycetes</taxon>
        <taxon>Eurotiomycetidae</taxon>
        <taxon>Eurotiales</taxon>
        <taxon>Aspergillaceae</taxon>
        <taxon>Aspergillus</taxon>
        <taxon>Aspergillus subgen. Nidulantes</taxon>
    </lineage>
</organism>
<dbReference type="FunFam" id="1.20.1250.20:FF:000064">
    <property type="entry name" value="MFS allantoate transporter"/>
    <property type="match status" value="1"/>
</dbReference>
<feature type="transmembrane region" description="Helical" evidence="7">
    <location>
        <begin position="162"/>
        <end position="181"/>
    </location>
</feature>
<feature type="transmembrane region" description="Helical" evidence="7">
    <location>
        <begin position="293"/>
        <end position="322"/>
    </location>
</feature>
<feature type="transmembrane region" description="Helical" evidence="7">
    <location>
        <begin position="449"/>
        <end position="472"/>
    </location>
</feature>
<dbReference type="AlphaFoldDB" id="A0A1L9T896"/>
<dbReference type="GeneID" id="63758760"/>
<feature type="transmembrane region" description="Helical" evidence="7">
    <location>
        <begin position="136"/>
        <end position="156"/>
    </location>
</feature>
<dbReference type="PANTHER" id="PTHR43791">
    <property type="entry name" value="PERMEASE-RELATED"/>
    <property type="match status" value="1"/>
</dbReference>
<protein>
    <recommendedName>
        <fullName evidence="8">Major facilitator superfamily (MFS) profile domain-containing protein</fullName>
    </recommendedName>
</protein>
<dbReference type="GO" id="GO:0022857">
    <property type="term" value="F:transmembrane transporter activity"/>
    <property type="evidence" value="ECO:0007669"/>
    <property type="project" value="InterPro"/>
</dbReference>
<keyword evidence="2" id="KW-0813">Transport</keyword>
<dbReference type="OrthoDB" id="4454541at2759"/>
<evidence type="ECO:0000256" key="7">
    <source>
        <dbReference type="SAM" id="Phobius"/>
    </source>
</evidence>
<proteinExistence type="inferred from homology"/>
<keyword evidence="5 7" id="KW-0472">Membrane</keyword>
<feature type="domain" description="Major facilitator superfamily (MFS) profile" evidence="8">
    <location>
        <begin position="64"/>
        <end position="478"/>
    </location>
</feature>
<keyword evidence="10" id="KW-1185">Reference proteome</keyword>
<evidence type="ECO:0000256" key="3">
    <source>
        <dbReference type="ARBA" id="ARBA00022692"/>
    </source>
</evidence>
<accession>A0A1L9T896</accession>
<evidence type="ECO:0000256" key="1">
    <source>
        <dbReference type="ARBA" id="ARBA00004141"/>
    </source>
</evidence>
<gene>
    <name evidence="9" type="ORF">ASPSYDRAFT_157955</name>
</gene>
<dbReference type="InterPro" id="IPR036259">
    <property type="entry name" value="MFS_trans_sf"/>
</dbReference>